<evidence type="ECO:0000313" key="2">
    <source>
        <dbReference type="Proteomes" id="UP001194468"/>
    </source>
</evidence>
<sequence>MLHREVEAFVKYMSPTPIEDEIRGLVIQLVSNAITSAFPDARILPFGSYETKLYLPSGCVLNSVKAGRVTWL</sequence>
<dbReference type="GO" id="GO:0003729">
    <property type="term" value="F:mRNA binding"/>
    <property type="evidence" value="ECO:0007669"/>
    <property type="project" value="TreeGrafter"/>
</dbReference>
<dbReference type="Proteomes" id="UP001194468">
    <property type="component" value="Unassembled WGS sequence"/>
</dbReference>
<accession>A0AAD4BAD5</accession>
<dbReference type="GO" id="GO:0031123">
    <property type="term" value="P:RNA 3'-end processing"/>
    <property type="evidence" value="ECO:0007669"/>
    <property type="project" value="TreeGrafter"/>
</dbReference>
<reference evidence="1" key="1">
    <citation type="submission" date="2019-10" db="EMBL/GenBank/DDBJ databases">
        <authorList>
            <consortium name="DOE Joint Genome Institute"/>
            <person name="Kuo A."/>
            <person name="Miyauchi S."/>
            <person name="Kiss E."/>
            <person name="Drula E."/>
            <person name="Kohler A."/>
            <person name="Sanchez-Garcia M."/>
            <person name="Andreopoulos B."/>
            <person name="Barry K.W."/>
            <person name="Bonito G."/>
            <person name="Buee M."/>
            <person name="Carver A."/>
            <person name="Chen C."/>
            <person name="Cichocki N."/>
            <person name="Clum A."/>
            <person name="Culley D."/>
            <person name="Crous P.W."/>
            <person name="Fauchery L."/>
            <person name="Girlanda M."/>
            <person name="Hayes R."/>
            <person name="Keri Z."/>
            <person name="LaButti K."/>
            <person name="Lipzen A."/>
            <person name="Lombard V."/>
            <person name="Magnuson J."/>
            <person name="Maillard F."/>
            <person name="Morin E."/>
            <person name="Murat C."/>
            <person name="Nolan M."/>
            <person name="Ohm R."/>
            <person name="Pangilinan J."/>
            <person name="Pereira M."/>
            <person name="Perotto S."/>
            <person name="Peter M."/>
            <person name="Riley R."/>
            <person name="Sitrit Y."/>
            <person name="Stielow B."/>
            <person name="Szollosi G."/>
            <person name="Zifcakova L."/>
            <person name="Stursova M."/>
            <person name="Spatafora J.W."/>
            <person name="Tedersoo L."/>
            <person name="Vaario L.-M."/>
            <person name="Yamada A."/>
            <person name="Yan M."/>
            <person name="Wang P."/>
            <person name="Xu J."/>
            <person name="Bruns T."/>
            <person name="Baldrian P."/>
            <person name="Vilgalys R."/>
            <person name="Henrissat B."/>
            <person name="Grigoriev I.V."/>
            <person name="Hibbett D."/>
            <person name="Nagy L.G."/>
            <person name="Martin F.M."/>
        </authorList>
    </citation>
    <scope>NUCLEOTIDE SEQUENCE</scope>
    <source>
        <strain evidence="1">BED1</strain>
    </source>
</reference>
<proteinExistence type="predicted"/>
<organism evidence="1 2">
    <name type="scientific">Boletus edulis BED1</name>
    <dbReference type="NCBI Taxonomy" id="1328754"/>
    <lineage>
        <taxon>Eukaryota</taxon>
        <taxon>Fungi</taxon>
        <taxon>Dikarya</taxon>
        <taxon>Basidiomycota</taxon>
        <taxon>Agaricomycotina</taxon>
        <taxon>Agaricomycetes</taxon>
        <taxon>Agaricomycetidae</taxon>
        <taxon>Boletales</taxon>
        <taxon>Boletineae</taxon>
        <taxon>Boletaceae</taxon>
        <taxon>Boletoideae</taxon>
        <taxon>Boletus</taxon>
    </lineage>
</organism>
<dbReference type="InterPro" id="IPR045862">
    <property type="entry name" value="Trf4-like"/>
</dbReference>
<dbReference type="PANTHER" id="PTHR23092:SF15">
    <property type="entry name" value="INACTIVE NON-CANONICAL POLY(A) RNA POLYMERASE PROTEIN TRF4-2-RELATED"/>
    <property type="match status" value="1"/>
</dbReference>
<dbReference type="InterPro" id="IPR043519">
    <property type="entry name" value="NT_sf"/>
</dbReference>
<dbReference type="GO" id="GO:1990817">
    <property type="term" value="F:poly(A) RNA polymerase activity"/>
    <property type="evidence" value="ECO:0007669"/>
    <property type="project" value="InterPro"/>
</dbReference>
<protein>
    <submittedName>
        <fullName evidence="1">Uncharacterized protein</fullName>
    </submittedName>
</protein>
<dbReference type="GO" id="GO:0043634">
    <property type="term" value="P:polyadenylation-dependent ncRNA catabolic process"/>
    <property type="evidence" value="ECO:0007669"/>
    <property type="project" value="TreeGrafter"/>
</dbReference>
<dbReference type="Gene3D" id="3.30.460.10">
    <property type="entry name" value="Beta Polymerase, domain 2"/>
    <property type="match status" value="1"/>
</dbReference>
<dbReference type="GO" id="GO:0005730">
    <property type="term" value="C:nucleolus"/>
    <property type="evidence" value="ECO:0007669"/>
    <property type="project" value="TreeGrafter"/>
</dbReference>
<dbReference type="PANTHER" id="PTHR23092">
    <property type="entry name" value="POLY(A) RNA POLYMERASE"/>
    <property type="match status" value="1"/>
</dbReference>
<dbReference type="GO" id="GO:0031499">
    <property type="term" value="C:TRAMP complex"/>
    <property type="evidence" value="ECO:0007669"/>
    <property type="project" value="TreeGrafter"/>
</dbReference>
<dbReference type="AlphaFoldDB" id="A0AAD4BAD5"/>
<comment type="caution">
    <text evidence="1">The sequence shown here is derived from an EMBL/GenBank/DDBJ whole genome shotgun (WGS) entry which is preliminary data.</text>
</comment>
<dbReference type="EMBL" id="WHUW01000308">
    <property type="protein sequence ID" value="KAF8415616.1"/>
    <property type="molecule type" value="Genomic_DNA"/>
</dbReference>
<gene>
    <name evidence="1" type="ORF">L210DRAFT_3585423</name>
</gene>
<evidence type="ECO:0000313" key="1">
    <source>
        <dbReference type="EMBL" id="KAF8415616.1"/>
    </source>
</evidence>
<reference evidence="1" key="2">
    <citation type="journal article" date="2020" name="Nat. Commun.">
        <title>Large-scale genome sequencing of mycorrhizal fungi provides insights into the early evolution of symbiotic traits.</title>
        <authorList>
            <person name="Miyauchi S."/>
            <person name="Kiss E."/>
            <person name="Kuo A."/>
            <person name="Drula E."/>
            <person name="Kohler A."/>
            <person name="Sanchez-Garcia M."/>
            <person name="Morin E."/>
            <person name="Andreopoulos B."/>
            <person name="Barry K.W."/>
            <person name="Bonito G."/>
            <person name="Buee M."/>
            <person name="Carver A."/>
            <person name="Chen C."/>
            <person name="Cichocki N."/>
            <person name="Clum A."/>
            <person name="Culley D."/>
            <person name="Crous P.W."/>
            <person name="Fauchery L."/>
            <person name="Girlanda M."/>
            <person name="Hayes R.D."/>
            <person name="Keri Z."/>
            <person name="LaButti K."/>
            <person name="Lipzen A."/>
            <person name="Lombard V."/>
            <person name="Magnuson J."/>
            <person name="Maillard F."/>
            <person name="Murat C."/>
            <person name="Nolan M."/>
            <person name="Ohm R.A."/>
            <person name="Pangilinan J."/>
            <person name="Pereira M.F."/>
            <person name="Perotto S."/>
            <person name="Peter M."/>
            <person name="Pfister S."/>
            <person name="Riley R."/>
            <person name="Sitrit Y."/>
            <person name="Stielow J.B."/>
            <person name="Szollosi G."/>
            <person name="Zifcakova L."/>
            <person name="Stursova M."/>
            <person name="Spatafora J.W."/>
            <person name="Tedersoo L."/>
            <person name="Vaario L.M."/>
            <person name="Yamada A."/>
            <person name="Yan M."/>
            <person name="Wang P."/>
            <person name="Xu J."/>
            <person name="Bruns T."/>
            <person name="Baldrian P."/>
            <person name="Vilgalys R."/>
            <person name="Dunand C."/>
            <person name="Henrissat B."/>
            <person name="Grigoriev I.V."/>
            <person name="Hibbett D."/>
            <person name="Nagy L.G."/>
            <person name="Martin F.M."/>
        </authorList>
    </citation>
    <scope>NUCLEOTIDE SEQUENCE</scope>
    <source>
        <strain evidence="1">BED1</strain>
    </source>
</reference>
<keyword evidence="2" id="KW-1185">Reference proteome</keyword>
<name>A0AAD4BAD5_BOLED</name>
<dbReference type="SUPFAM" id="SSF81301">
    <property type="entry name" value="Nucleotidyltransferase"/>
    <property type="match status" value="1"/>
</dbReference>